<sequence length="87" mass="9652">MVSITKKSTVINISRIMLGRERDWALQKEAGIEGRLRCRVGSSPFTTSSHPEASLLAEDRSTSVPCLADTTFFKLLLPFPSTNNKLQ</sequence>
<evidence type="ECO:0000313" key="2">
    <source>
        <dbReference type="Proteomes" id="UP000001075"/>
    </source>
</evidence>
<organism evidence="1 2">
    <name type="scientific">Cricetulus griseus</name>
    <name type="common">Chinese hamster</name>
    <name type="synonym">Cricetulus barabensis griseus</name>
    <dbReference type="NCBI Taxonomy" id="10029"/>
    <lineage>
        <taxon>Eukaryota</taxon>
        <taxon>Metazoa</taxon>
        <taxon>Chordata</taxon>
        <taxon>Craniata</taxon>
        <taxon>Vertebrata</taxon>
        <taxon>Euteleostomi</taxon>
        <taxon>Mammalia</taxon>
        <taxon>Eutheria</taxon>
        <taxon>Euarchontoglires</taxon>
        <taxon>Glires</taxon>
        <taxon>Rodentia</taxon>
        <taxon>Myomorpha</taxon>
        <taxon>Muroidea</taxon>
        <taxon>Cricetidae</taxon>
        <taxon>Cricetinae</taxon>
        <taxon>Cricetulus</taxon>
    </lineage>
</organism>
<dbReference type="Proteomes" id="UP000001075">
    <property type="component" value="Unassembled WGS sequence"/>
</dbReference>
<dbReference type="EMBL" id="JH003115">
    <property type="protein sequence ID" value="EGV94181.1"/>
    <property type="molecule type" value="Genomic_DNA"/>
</dbReference>
<gene>
    <name evidence="1" type="ORF">I79_023777</name>
</gene>
<name>G3IIU9_CRIGR</name>
<protein>
    <submittedName>
        <fullName evidence="1">Uncharacterized protein</fullName>
    </submittedName>
</protein>
<dbReference type="AlphaFoldDB" id="G3IIU9"/>
<dbReference type="InParanoid" id="G3IIU9"/>
<proteinExistence type="predicted"/>
<evidence type="ECO:0000313" key="1">
    <source>
        <dbReference type="EMBL" id="EGV94181.1"/>
    </source>
</evidence>
<accession>G3IIU9</accession>
<reference evidence="2" key="1">
    <citation type="journal article" date="2011" name="Nat. Biotechnol.">
        <title>The genomic sequence of the Chinese hamster ovary (CHO)-K1 cell line.</title>
        <authorList>
            <person name="Xu X."/>
            <person name="Nagarajan H."/>
            <person name="Lewis N.E."/>
            <person name="Pan S."/>
            <person name="Cai Z."/>
            <person name="Liu X."/>
            <person name="Chen W."/>
            <person name="Xie M."/>
            <person name="Wang W."/>
            <person name="Hammond S."/>
            <person name="Andersen M.R."/>
            <person name="Neff N."/>
            <person name="Passarelli B."/>
            <person name="Koh W."/>
            <person name="Fan H.C."/>
            <person name="Wang J."/>
            <person name="Gui Y."/>
            <person name="Lee K.H."/>
            <person name="Betenbaugh M.J."/>
            <person name="Quake S.R."/>
            <person name="Famili I."/>
            <person name="Palsson B.O."/>
            <person name="Wang J."/>
        </authorList>
    </citation>
    <scope>NUCLEOTIDE SEQUENCE [LARGE SCALE GENOMIC DNA]</scope>
    <source>
        <strain evidence="2">CHO K1 cell line</strain>
    </source>
</reference>